<feature type="region of interest" description="Disordered" evidence="6">
    <location>
        <begin position="55"/>
        <end position="125"/>
    </location>
</feature>
<evidence type="ECO:0000256" key="5">
    <source>
        <dbReference type="ARBA" id="ARBA00023306"/>
    </source>
</evidence>
<keyword evidence="2" id="KW-0132">Cell division</keyword>
<proteinExistence type="inferred from homology"/>
<evidence type="ECO:0000313" key="7">
    <source>
        <dbReference type="EMBL" id="CAD8337948.1"/>
    </source>
</evidence>
<feature type="region of interest" description="Disordered" evidence="6">
    <location>
        <begin position="1"/>
        <end position="26"/>
    </location>
</feature>
<gene>
    <name evidence="7" type="ORF">CAUS1442_LOCUS10076</name>
</gene>
<dbReference type="Pfam" id="PF05839">
    <property type="entry name" value="Apc13p"/>
    <property type="match status" value="1"/>
</dbReference>
<keyword evidence="3" id="KW-0498">Mitosis</keyword>
<organism evidence="7">
    <name type="scientific">Craspedostauros australis</name>
    <dbReference type="NCBI Taxonomy" id="1486917"/>
    <lineage>
        <taxon>Eukaryota</taxon>
        <taxon>Sar</taxon>
        <taxon>Stramenopiles</taxon>
        <taxon>Ochrophyta</taxon>
        <taxon>Bacillariophyta</taxon>
        <taxon>Bacillariophyceae</taxon>
        <taxon>Bacillariophycidae</taxon>
        <taxon>Naviculales</taxon>
        <taxon>Naviculaceae</taxon>
        <taxon>Craspedostauros</taxon>
    </lineage>
</organism>
<name>A0A7R9ZNL8_9STRA</name>
<accession>A0A7R9ZNL8</accession>
<dbReference type="GO" id="GO:0005680">
    <property type="term" value="C:anaphase-promoting complex"/>
    <property type="evidence" value="ECO:0007669"/>
    <property type="project" value="InterPro"/>
</dbReference>
<evidence type="ECO:0000256" key="3">
    <source>
        <dbReference type="ARBA" id="ARBA00022776"/>
    </source>
</evidence>
<dbReference type="EMBL" id="HBEF01016119">
    <property type="protein sequence ID" value="CAD8337948.1"/>
    <property type="molecule type" value="Transcribed_RNA"/>
</dbReference>
<dbReference type="AlphaFoldDB" id="A0A7R9ZNL8"/>
<feature type="compositionally biased region" description="Low complexity" evidence="6">
    <location>
        <begin position="70"/>
        <end position="80"/>
    </location>
</feature>
<evidence type="ECO:0000256" key="4">
    <source>
        <dbReference type="ARBA" id="ARBA00022786"/>
    </source>
</evidence>
<keyword evidence="4" id="KW-0833">Ubl conjugation pathway</keyword>
<evidence type="ECO:0000256" key="1">
    <source>
        <dbReference type="ARBA" id="ARBA00006940"/>
    </source>
</evidence>
<evidence type="ECO:0000256" key="2">
    <source>
        <dbReference type="ARBA" id="ARBA00022618"/>
    </source>
</evidence>
<dbReference type="InterPro" id="IPR008401">
    <property type="entry name" value="Apc13"/>
</dbReference>
<feature type="compositionally biased region" description="Low complexity" evidence="6">
    <location>
        <begin position="114"/>
        <end position="125"/>
    </location>
</feature>
<evidence type="ECO:0000256" key="6">
    <source>
        <dbReference type="SAM" id="MobiDB-lite"/>
    </source>
</evidence>
<reference evidence="7" key="1">
    <citation type="submission" date="2021-01" db="EMBL/GenBank/DDBJ databases">
        <authorList>
            <person name="Corre E."/>
            <person name="Pelletier E."/>
            <person name="Niang G."/>
            <person name="Scheremetjew M."/>
            <person name="Finn R."/>
            <person name="Kale V."/>
            <person name="Holt S."/>
            <person name="Cochrane G."/>
            <person name="Meng A."/>
            <person name="Brown T."/>
            <person name="Cohen L."/>
        </authorList>
    </citation>
    <scope>NUCLEOTIDE SEQUENCE</scope>
    <source>
        <strain evidence="7">CCMP3328</strain>
    </source>
</reference>
<evidence type="ECO:0008006" key="8">
    <source>
        <dbReference type="Google" id="ProtNLM"/>
    </source>
</evidence>
<protein>
    <recommendedName>
        <fullName evidence="8">Anaphase-promoting complex subunit 13</fullName>
    </recommendedName>
</protein>
<dbReference type="GO" id="GO:0051301">
    <property type="term" value="P:cell division"/>
    <property type="evidence" value="ECO:0007669"/>
    <property type="project" value="UniProtKB-KW"/>
</dbReference>
<keyword evidence="5" id="KW-0131">Cell cycle</keyword>
<sequence length="125" mass="13313">MPSDSNYAAVTRHRLPNSKSGRPPLDIVDEEWAKDALSDDEVDIMRHEATIAPLMEEGELDADAIVVSPTGNSSSAANTAAERRRREEGWNDLGLDQLDQHRSVSNGGGGSGGSSASRSRSAAPR</sequence>
<comment type="similarity">
    <text evidence="1">Belongs to the APC13 family.</text>
</comment>